<feature type="transmembrane region" description="Helical" evidence="1">
    <location>
        <begin position="950"/>
        <end position="971"/>
    </location>
</feature>
<keyword evidence="1" id="KW-0812">Transmembrane</keyword>
<dbReference type="AlphaFoldDB" id="A0A1G8FNH3"/>
<dbReference type="OrthoDB" id="9757876at2"/>
<feature type="transmembrane region" description="Helical" evidence="1">
    <location>
        <begin position="853"/>
        <end position="873"/>
    </location>
</feature>
<dbReference type="Gene3D" id="1.20.1640.10">
    <property type="entry name" value="Multidrug efflux transporter AcrB transmembrane domain"/>
    <property type="match status" value="2"/>
</dbReference>
<feature type="transmembrane region" description="Helical" evidence="1">
    <location>
        <begin position="428"/>
        <end position="448"/>
    </location>
</feature>
<name>A0A1G8FNH3_9FIRM</name>
<feature type="transmembrane region" description="Helical" evidence="1">
    <location>
        <begin position="12"/>
        <end position="29"/>
    </location>
</feature>
<dbReference type="Gene3D" id="3.30.70.1440">
    <property type="entry name" value="Multidrug efflux transporter AcrB pore domain"/>
    <property type="match status" value="1"/>
</dbReference>
<dbReference type="EMBL" id="FNCP01000020">
    <property type="protein sequence ID" value="SDH83637.1"/>
    <property type="molecule type" value="Genomic_DNA"/>
</dbReference>
<dbReference type="Pfam" id="PF00873">
    <property type="entry name" value="ACR_tran"/>
    <property type="match status" value="1"/>
</dbReference>
<dbReference type="Gene3D" id="3.30.70.1320">
    <property type="entry name" value="Multidrug efflux transporter AcrB pore domain like"/>
    <property type="match status" value="1"/>
</dbReference>
<dbReference type="SUPFAM" id="SSF82714">
    <property type="entry name" value="Multidrug efflux transporter AcrB TolC docking domain, DN and DC subdomains"/>
    <property type="match status" value="2"/>
</dbReference>
<gene>
    <name evidence="2" type="ORF">SAMN05443529_12024</name>
</gene>
<reference evidence="3" key="1">
    <citation type="submission" date="2016-10" db="EMBL/GenBank/DDBJ databases">
        <authorList>
            <person name="Varghese N."/>
            <person name="Submissions S."/>
        </authorList>
    </citation>
    <scope>NUCLEOTIDE SEQUENCE [LARGE SCALE GENOMIC DNA]</scope>
    <source>
        <strain evidence="3">DSM 8344</strain>
    </source>
</reference>
<sequence length="1035" mass="111970">MSITELSVKRPSAVFVLLALFIGIGIFGYKSLGADLYPSINVPIITVTTGYSGAGAEEIEEDVVKPIEDAVSGISGIDTLKSISKEGIGQTIITFTMETDMNSAFLDVQKAVDGASGKLPEDVNSPILTKIDMDAQSVLTLGLTGTVPYDQLQNEAEKIKEDLAKIPGIGQVSLQGAEDKQLAIRLDKTALDYYQVNVNTLLTKLKTENSNLPAGRISLDTSDQAVKVVGQFKDIDEIKNLLIPNSEGGTVRLADIAQIQLEYPDQEQILTLNGTNALGISIQKQSDANVVEAVNNVKAELLKIQAQLPTGVSVTVTTDSTTFINDSLEDVKSSLVEGVITTALVLLLFLRSWQSSLVVLVAIPTSLVSTFFMMYAFDFTLNMMTLMALSLSIGILVDDSIVVLENIQRHLGMGKNPKQAAIQGRREIGMAAIAITLCDVVIFIPVAFMSGMVGQFFKEFGLTVAVASLFSLLVSFTVTPMLASLFLKKKNPEEAGELQPETKKSRRFPPVLDRANEMYKKLLIWSLDHRWKVVSLLIAGCILAVSLLPLGFIKTEFTPQSDQSQISIELNLTSGSGLKQTEEKVSLVENQLQTMAEVKDYLTTVGYNSDKSSANIIVKLVDKSERQKSQTEIATEMRQWGNTLAGVQFSVSEAQSAGGNGKPVQLVISGEDPAVLKELSYKVEDIVKATPGTADVTNSERTSESEIQVKVDRLAAVQYGVNTPDISTVLRTGLQGSKAGIYRQNGNEYDIVLRFMDNQIQTPADLGAVKVQNSAGEQIALNQVAAIEYAESPLKLSREDRENIVTISANLQNSLLGDVTTLIENQLEGFSLPDGYTIEFGGSQENMAESFSALIQALVVAIVLVYAILIILYESFLTPFIRMLSLPCAIIGAFGLLALSGQSLNILSMIGLILLDGLASKNGTLLIDYTQTLMKQGMPLREALIESGTTRLRPILMTSATMIVGMLPSALSSGAGSEMRSGMAIIIIGGMITSTVLSPIVLPVVYTLMDDARQYLVKRKKPILTIREVEDYEAY</sequence>
<keyword evidence="3" id="KW-1185">Reference proteome</keyword>
<keyword evidence="1" id="KW-0472">Membrane</keyword>
<evidence type="ECO:0000256" key="1">
    <source>
        <dbReference type="SAM" id="Phobius"/>
    </source>
</evidence>
<protein>
    <submittedName>
        <fullName evidence="2">Hydrophobic/amphiphilic exporter-1, HAE1 family</fullName>
    </submittedName>
</protein>
<dbReference type="STRING" id="1121419.SAMN05443529_12024"/>
<organism evidence="2 3">
    <name type="scientific">Desulfosporosinus hippei DSM 8344</name>
    <dbReference type="NCBI Taxonomy" id="1121419"/>
    <lineage>
        <taxon>Bacteria</taxon>
        <taxon>Bacillati</taxon>
        <taxon>Bacillota</taxon>
        <taxon>Clostridia</taxon>
        <taxon>Eubacteriales</taxon>
        <taxon>Desulfitobacteriaceae</taxon>
        <taxon>Desulfosporosinus</taxon>
    </lineage>
</organism>
<feature type="transmembrane region" description="Helical" evidence="1">
    <location>
        <begin position="460"/>
        <end position="487"/>
    </location>
</feature>
<evidence type="ECO:0000313" key="3">
    <source>
        <dbReference type="Proteomes" id="UP000198656"/>
    </source>
</evidence>
<dbReference type="Gene3D" id="3.30.2090.10">
    <property type="entry name" value="Multidrug efflux transporter AcrB TolC docking domain, DN and DC subdomains"/>
    <property type="match status" value="2"/>
</dbReference>
<dbReference type="InterPro" id="IPR001036">
    <property type="entry name" value="Acrflvin-R"/>
</dbReference>
<feature type="transmembrane region" description="Helical" evidence="1">
    <location>
        <begin position="357"/>
        <end position="377"/>
    </location>
</feature>
<dbReference type="GO" id="GO:0005886">
    <property type="term" value="C:plasma membrane"/>
    <property type="evidence" value="ECO:0007669"/>
    <property type="project" value="TreeGrafter"/>
</dbReference>
<dbReference type="Proteomes" id="UP000198656">
    <property type="component" value="Unassembled WGS sequence"/>
</dbReference>
<dbReference type="PANTHER" id="PTHR32063:SF0">
    <property type="entry name" value="SWARMING MOTILITY PROTEIN SWRC"/>
    <property type="match status" value="1"/>
</dbReference>
<dbReference type="SUPFAM" id="SSF82866">
    <property type="entry name" value="Multidrug efflux transporter AcrB transmembrane domain"/>
    <property type="match status" value="2"/>
</dbReference>
<feature type="transmembrane region" description="Helical" evidence="1">
    <location>
        <begin position="983"/>
        <end position="1009"/>
    </location>
</feature>
<dbReference type="PANTHER" id="PTHR32063">
    <property type="match status" value="1"/>
</dbReference>
<feature type="transmembrane region" description="Helical" evidence="1">
    <location>
        <begin position="533"/>
        <end position="553"/>
    </location>
</feature>
<feature type="transmembrane region" description="Helical" evidence="1">
    <location>
        <begin position="880"/>
        <end position="900"/>
    </location>
</feature>
<dbReference type="GO" id="GO:0042910">
    <property type="term" value="F:xenobiotic transmembrane transporter activity"/>
    <property type="evidence" value="ECO:0007669"/>
    <property type="project" value="TreeGrafter"/>
</dbReference>
<evidence type="ECO:0000313" key="2">
    <source>
        <dbReference type="EMBL" id="SDH83637.1"/>
    </source>
</evidence>
<dbReference type="Gene3D" id="3.30.70.1430">
    <property type="entry name" value="Multidrug efflux transporter AcrB pore domain"/>
    <property type="match status" value="2"/>
</dbReference>
<feature type="transmembrane region" description="Helical" evidence="1">
    <location>
        <begin position="383"/>
        <end position="407"/>
    </location>
</feature>
<dbReference type="InterPro" id="IPR027463">
    <property type="entry name" value="AcrB_DN_DC_subdom"/>
</dbReference>
<feature type="transmembrane region" description="Helical" evidence="1">
    <location>
        <begin position="333"/>
        <end position="350"/>
    </location>
</feature>
<keyword evidence="1" id="KW-1133">Transmembrane helix</keyword>
<proteinExistence type="predicted"/>
<dbReference type="PRINTS" id="PR00702">
    <property type="entry name" value="ACRIFLAVINRP"/>
</dbReference>
<accession>A0A1G8FNH3</accession>
<dbReference type="SUPFAM" id="SSF82693">
    <property type="entry name" value="Multidrug efflux transporter AcrB pore domain, PN1, PN2, PC1 and PC2 subdomains"/>
    <property type="match status" value="3"/>
</dbReference>
<dbReference type="RefSeq" id="WP_092334657.1">
    <property type="nucleotide sequence ID" value="NZ_FNCP01000020.1"/>
</dbReference>